<sequence>MLRELKTFLAVVRHGSFAAAGLHVGLTPSAVSAQIRNLEQNLGVDLFDRNGRSALLNAAGRRALPLAEEILATYARMAGAGDEIQGELRIGAIASVQTGLLPGTLVRLRQRAPRLEPRLVPGVSLALLSQVDAGELDLAILIRPPFELPKELHATTLLQEPFVLIVPPGLTGDAPRLLLETQPFIRYDRHSFGGRRVSAFLREQRLTVRQVLELDELDAIVKMVEHGLGVALVPCAGLWLEHARVRRLSLGTLTFHRELQVITRHAGRDLPAVALFRQCLTEAVSEQLHQQPVE</sequence>
<evidence type="ECO:0000256" key="3">
    <source>
        <dbReference type="ARBA" id="ARBA00023125"/>
    </source>
</evidence>
<dbReference type="Pfam" id="PF00126">
    <property type="entry name" value="HTH_1"/>
    <property type="match status" value="1"/>
</dbReference>
<dbReference type="OrthoDB" id="6654833at2"/>
<dbReference type="Gene3D" id="3.40.190.290">
    <property type="match status" value="1"/>
</dbReference>
<evidence type="ECO:0000256" key="4">
    <source>
        <dbReference type="ARBA" id="ARBA00023163"/>
    </source>
</evidence>
<dbReference type="PRINTS" id="PR00039">
    <property type="entry name" value="HTHLYSR"/>
</dbReference>
<dbReference type="InterPro" id="IPR000847">
    <property type="entry name" value="LysR_HTH_N"/>
</dbReference>
<dbReference type="PANTHER" id="PTHR30126:SF94">
    <property type="entry name" value="LYSR FAMILY TRANSCRIPTIONAL REGULATOR"/>
    <property type="match status" value="1"/>
</dbReference>
<keyword evidence="4" id="KW-0804">Transcription</keyword>
<reference evidence="6 7" key="1">
    <citation type="submission" date="2016-01" db="EMBL/GenBank/DDBJ databases">
        <title>Annotation of Pseudomonas oryzihabitans USDA-ARS-USMARC-56511.</title>
        <authorList>
            <person name="Harhay G.P."/>
            <person name="Harhay D.M."/>
            <person name="Smith T.P.L."/>
            <person name="Bono J.L."/>
            <person name="Heaton M.P."/>
            <person name="Clawson M.L."/>
            <person name="Chitko-Mckown C.G."/>
            <person name="Capik S.F."/>
            <person name="DeDonder K.D."/>
            <person name="Apley M.D."/>
            <person name="Lubbers B.V."/>
            <person name="White B.J."/>
            <person name="Larson R.L."/>
        </authorList>
    </citation>
    <scope>NUCLEOTIDE SEQUENCE [LARGE SCALE GENOMIC DNA]</scope>
    <source>
        <strain evidence="6 7">USDA-ARS-USMARC-56511</strain>
    </source>
</reference>
<name>A0A0U4WWL2_9PSED</name>
<evidence type="ECO:0000313" key="7">
    <source>
        <dbReference type="Proteomes" id="UP000064137"/>
    </source>
</evidence>
<accession>A0A0U4WWL2</accession>
<dbReference type="PANTHER" id="PTHR30126">
    <property type="entry name" value="HTH-TYPE TRANSCRIPTIONAL REGULATOR"/>
    <property type="match status" value="1"/>
</dbReference>
<keyword evidence="2" id="KW-0805">Transcription regulation</keyword>
<evidence type="ECO:0000256" key="1">
    <source>
        <dbReference type="ARBA" id="ARBA00009437"/>
    </source>
</evidence>
<gene>
    <name evidence="6" type="ORF">APT59_04650</name>
</gene>
<evidence type="ECO:0000256" key="2">
    <source>
        <dbReference type="ARBA" id="ARBA00023015"/>
    </source>
</evidence>
<dbReference type="PROSITE" id="PS50931">
    <property type="entry name" value="HTH_LYSR"/>
    <property type="match status" value="1"/>
</dbReference>
<protein>
    <submittedName>
        <fullName evidence="6">LysR family transcriptional regulator</fullName>
    </submittedName>
</protein>
<feature type="domain" description="HTH lysR-type" evidence="5">
    <location>
        <begin position="1"/>
        <end position="57"/>
    </location>
</feature>
<proteinExistence type="inferred from homology"/>
<dbReference type="SUPFAM" id="SSF46785">
    <property type="entry name" value="Winged helix' DNA-binding domain"/>
    <property type="match status" value="1"/>
</dbReference>
<evidence type="ECO:0000313" key="6">
    <source>
        <dbReference type="EMBL" id="ALZ83524.1"/>
    </source>
</evidence>
<evidence type="ECO:0000259" key="5">
    <source>
        <dbReference type="PROSITE" id="PS50931"/>
    </source>
</evidence>
<dbReference type="Gene3D" id="1.10.10.10">
    <property type="entry name" value="Winged helix-like DNA-binding domain superfamily/Winged helix DNA-binding domain"/>
    <property type="match status" value="1"/>
</dbReference>
<dbReference type="Proteomes" id="UP000064137">
    <property type="component" value="Chromosome"/>
</dbReference>
<dbReference type="AlphaFoldDB" id="A0A0U4WWL2"/>
<dbReference type="KEGG" id="por:APT59_04650"/>
<dbReference type="GO" id="GO:0000976">
    <property type="term" value="F:transcription cis-regulatory region binding"/>
    <property type="evidence" value="ECO:0007669"/>
    <property type="project" value="TreeGrafter"/>
</dbReference>
<dbReference type="InterPro" id="IPR036390">
    <property type="entry name" value="WH_DNA-bd_sf"/>
</dbReference>
<keyword evidence="3" id="KW-0238">DNA-binding</keyword>
<dbReference type="Pfam" id="PF03466">
    <property type="entry name" value="LysR_substrate"/>
    <property type="match status" value="1"/>
</dbReference>
<dbReference type="SUPFAM" id="SSF53850">
    <property type="entry name" value="Periplasmic binding protein-like II"/>
    <property type="match status" value="1"/>
</dbReference>
<dbReference type="InterPro" id="IPR036388">
    <property type="entry name" value="WH-like_DNA-bd_sf"/>
</dbReference>
<dbReference type="EMBL" id="CP013987">
    <property type="protein sequence ID" value="ALZ83524.1"/>
    <property type="molecule type" value="Genomic_DNA"/>
</dbReference>
<dbReference type="FunFam" id="1.10.10.10:FF:000001">
    <property type="entry name" value="LysR family transcriptional regulator"/>
    <property type="match status" value="1"/>
</dbReference>
<comment type="similarity">
    <text evidence="1">Belongs to the LysR transcriptional regulatory family.</text>
</comment>
<organism evidence="6 7">
    <name type="scientific">Pseudomonas oryzihabitans</name>
    <dbReference type="NCBI Taxonomy" id="47885"/>
    <lineage>
        <taxon>Bacteria</taxon>
        <taxon>Pseudomonadati</taxon>
        <taxon>Pseudomonadota</taxon>
        <taxon>Gammaproteobacteria</taxon>
        <taxon>Pseudomonadales</taxon>
        <taxon>Pseudomonadaceae</taxon>
        <taxon>Pseudomonas</taxon>
    </lineage>
</organism>
<dbReference type="InterPro" id="IPR005119">
    <property type="entry name" value="LysR_subst-bd"/>
</dbReference>
<dbReference type="CDD" id="cd08427">
    <property type="entry name" value="PBP2_LTTR_like_2"/>
    <property type="match status" value="1"/>
</dbReference>
<dbReference type="RefSeq" id="WP_059313777.1">
    <property type="nucleotide sequence ID" value="NZ_CP013987.1"/>
</dbReference>
<dbReference type="GO" id="GO:0003700">
    <property type="term" value="F:DNA-binding transcription factor activity"/>
    <property type="evidence" value="ECO:0007669"/>
    <property type="project" value="InterPro"/>
</dbReference>